<keyword evidence="3 6" id="KW-0472">Membrane</keyword>
<evidence type="ECO:0000313" key="9">
    <source>
        <dbReference type="EMBL" id="KAJ2848409.1"/>
    </source>
</evidence>
<dbReference type="Gene3D" id="3.30.60.270">
    <property type="match status" value="3"/>
</dbReference>
<dbReference type="InterPro" id="IPR015943">
    <property type="entry name" value="WD40/YVTN_repeat-like_dom_sf"/>
</dbReference>
<dbReference type="EMBL" id="JANBUW010000172">
    <property type="protein sequence ID" value="KAJ2848409.1"/>
    <property type="molecule type" value="Genomic_DNA"/>
</dbReference>
<dbReference type="GO" id="GO:0006895">
    <property type="term" value="P:Golgi to endosome transport"/>
    <property type="evidence" value="ECO:0007669"/>
    <property type="project" value="TreeGrafter"/>
</dbReference>
<dbReference type="GO" id="GO:0005829">
    <property type="term" value="C:cytosol"/>
    <property type="evidence" value="ECO:0007669"/>
    <property type="project" value="GOC"/>
</dbReference>
<name>A0A9W8I5G3_9FUNG</name>
<comment type="caution">
    <text evidence="9">The sequence shown here is derived from an EMBL/GenBank/DDBJ whole genome shotgun (WGS) entry which is preliminary data.</text>
</comment>
<dbReference type="PANTHER" id="PTHR12106:SF27">
    <property type="entry name" value="SORTILIN-RELATED RECEPTOR"/>
    <property type="match status" value="1"/>
</dbReference>
<dbReference type="GO" id="GO:0016020">
    <property type="term" value="C:membrane"/>
    <property type="evidence" value="ECO:0007669"/>
    <property type="project" value="UniProtKB-SubCell"/>
</dbReference>
<keyword evidence="7" id="KW-0732">Signal</keyword>
<feature type="domain" description="VPS10" evidence="8">
    <location>
        <begin position="806"/>
        <end position="1438"/>
    </location>
</feature>
<dbReference type="GO" id="GO:0006623">
    <property type="term" value="P:protein targeting to vacuole"/>
    <property type="evidence" value="ECO:0007669"/>
    <property type="project" value="TreeGrafter"/>
</dbReference>
<keyword evidence="4" id="KW-0325">Glycoprotein</keyword>
<comment type="subcellular location">
    <subcellularLocation>
        <location evidence="1">Membrane</location>
    </subcellularLocation>
</comment>
<dbReference type="Proteomes" id="UP001139887">
    <property type="component" value="Unassembled WGS sequence"/>
</dbReference>
<gene>
    <name evidence="9" type="primary">VPS10</name>
    <name evidence="9" type="ORF">IWW36_003316</name>
</gene>
<dbReference type="GO" id="GO:0006896">
    <property type="term" value="P:Golgi to vacuole transport"/>
    <property type="evidence" value="ECO:0007669"/>
    <property type="project" value="TreeGrafter"/>
</dbReference>
<evidence type="ECO:0000256" key="4">
    <source>
        <dbReference type="ARBA" id="ARBA00023180"/>
    </source>
</evidence>
<keyword evidence="10" id="KW-1185">Reference proteome</keyword>
<keyword evidence="6" id="KW-0812">Transmembrane</keyword>
<feature type="transmembrane region" description="Helical" evidence="6">
    <location>
        <begin position="2124"/>
        <end position="2143"/>
    </location>
</feature>
<sequence>MKLTHIVSAVLAAAAGVIARDSAVAPAIQHTYFESALSKLLYFKNPTYLLGLDRTTGTVYHSSTYGSHWDAVKAIPGGKASRMYAHPFEPKVAYVLSDGTEHWVTHDEGKNWVAFSTPLPPTNSGERALSFHAQRTRWVLFIGEQCKEETVGWWPFPRLVCHDEAFYTRDGFEQAIKDHKSGDRTGQAVTPLLGSDRAVAKCLWARHTPEFETMAEEAIFCMEIVAASKQSSAEKRSLNPKSPAPWLTNATQPSKIYWSSTHLMQRSLADDLESILDGITRPTTTRLIFSEDFFATQNEVHFGSGNDGTSGDRAGGGVVAVSVVKDYILAAISHAHSDEMDLFVSQNGHEWAESHLPLPPGTREDAYTILESTKYAIFVDVMSSASSIAGSLYRSNSNGTYYTQSLEHTHRTSDGTVDVERVHGIEGVVIANQISNWDQAQHGDVLGRHQLELRSRISFDDGAHWRFLRAPEVDVDGRKYRCSETAWQSGECALHIHSVTSTHTPGRVFGTAAAPGIILAVGNVGSKLKEWTECDTFMSRDGGITWAAAHKGAHHVQIADAGAALILASYQATREIKYSVDGGQKWLTAELKDPIRVTSLVIDDDGLSPTVLIAGSVREGPQAHEQALIAVDFSGVWKRQCNYNANDPQPTDDMEQFVLNIRTDSDCIMGHRSEYVRRKPDATCALRLDRVLVPQQTDCKCTEHDFECDYNYERDDSGKCQLIGNEVVPKGQCKHEGDRFMASSGYRLIPGNTCIRTDNDPDRPVERPCPRVDHGSDGKNKELGKVTHHTLRVKGDPHIMAFANSTAYLMMTSEQQLYRTDSEGAEWAEVDLAASTRDSKIGKPVYLTEHPYDSQRAFIYTDNDALVFTNDRGVSWTRVRKLPTRANELHIRPLLDFSAADPNWLLFVGGTGCPGCHTEVYVSQDNGDKWSKLVTHATQCEFARTREFDALPAEAIVCAVVRGKGEQDEQRTDQSVDVHVFTKPFHDRTHHTIKPPEDCSINQFHMYGRFLVFSTTCGRELRLGVSDDGLNMHLARMPPGVQLHAQAFTLLAGDGVVLVDVAAGSGSSWGTLLASNSNGTHFRRILQHTNRAATGAVDVSRVAGLRNMLIANHVANADALDAGAHKRLRTVASWDDGRSWHALLPPPESDCTDCSIHAIGRSAGARFGADAAPGVMVAVGSVGAHLDGITRSHTYLSRDGGVSWKDVRKGISLHAIADHGALVVLVDDTTPTDVLTYTADGGLTWNTYRFADTPVIVDNLAAGPNGGGQRVLVRARPLPRTEADAESTLLITVDFSQLHSRQCVLDDHDHTRSDFELWTPRWGTSRSDAPMCVLGAETAYWRRTPTAQCFVGDEFKPVRTRTRTCECSLADFECDEGFWRNDYGECVLDGPDPQQPQGCTDGSAYEGRSGYRRMPQTQCVGGTDLTAPVQRVCGRSGGVLAHAHAPEAAVSDLQFFKDSAHVLARTDAGTVLVSLDEGAKWTALPAPDSSSKNVAANVPTIFTSIEMHPYFADYAYFVPRSGAVALYTDDAAQSTRLLHLPAPPARAVSDPLRFHPEYPDWLILLVQHDSQCTHIDSGRCRLEAYVTRDHGSSWSQLLSDPLATAGCVFLRTNRAHKPHRQTIACARHFDTGGDVMVSDNWFRTRETLVPHATDFAQAGEFFLVSQSANDGRALSLFVSADGRTAAQAQFPGDRNTTGPAFTVLEPSVGLSYLDTMGRTHTTPGGTPMLHVTNNTTPGAEWGTLYTADSDGVLYRRALEFVNRDETGLVDFERIRAIEGGALANVVANPAQTQAGAAKQLQTMVTVDGGARWHYLRLATSTKCRQTAPHSGDCALHLHGYTEVSDPENIYSASGAVGLVMGIGNVGTHLGHIGQADTYLSDDGGTTWSMVRRGPMWHKFGDHGALIVVAERLHPTSSVEYSLDRGRTWLTLPLPKEAHSIRVELLLTPPDATSRRFVLYGRVSGRSMLVSLDFTGAQPRTCVFNEDASKGDFERFAPQMVSPAHGDLCLLGRRTEYFRRKPTALCYVGDEFSPVRLLTHICECTEYDYECNYNFVRKPTQDGSLGKCVLIEGMRPPRTNCTEGGSDYFKIEAAYRKIPQSICRNGLQLDRPTEVWCPGKARSVAILWSVLLPVVFLGLAYLGYKRWRDQYPYLRLEDIGTVVRPALHNLRHPPGPQAGWVQQVQPVFTSALSTAGAIGGAVKESFLWTLDKAAPYLPSSIQRWSYEHPPRWGAIPSLDGRSRRNIRRTDGERSRFTYQPLTTSEAAARIFGSYEDTQALEFSDHNDDLDEYDEVEAGFNHFLEEEERLENEGEADAQVVDRQVLFANAELSDEEN</sequence>
<evidence type="ECO:0000256" key="1">
    <source>
        <dbReference type="ARBA" id="ARBA00004370"/>
    </source>
</evidence>
<protein>
    <submittedName>
        <fullName evidence="9">Vacuolar protein sorting/targeting protein PEP1</fullName>
    </submittedName>
</protein>
<feature type="region of interest" description="Disordered" evidence="5">
    <location>
        <begin position="757"/>
        <end position="782"/>
    </location>
</feature>
<evidence type="ECO:0000259" key="8">
    <source>
        <dbReference type="SMART" id="SM00602"/>
    </source>
</evidence>
<organism evidence="9 10">
    <name type="scientific">Coemansia brasiliensis</name>
    <dbReference type="NCBI Taxonomy" id="2650707"/>
    <lineage>
        <taxon>Eukaryota</taxon>
        <taxon>Fungi</taxon>
        <taxon>Fungi incertae sedis</taxon>
        <taxon>Zoopagomycota</taxon>
        <taxon>Kickxellomycotina</taxon>
        <taxon>Kickxellomycetes</taxon>
        <taxon>Kickxellales</taxon>
        <taxon>Kickxellaceae</taxon>
        <taxon>Coemansia</taxon>
    </lineage>
</organism>
<dbReference type="Pfam" id="PF15902">
    <property type="entry name" value="Sortilin-Vps10"/>
    <property type="match status" value="3"/>
</dbReference>
<evidence type="ECO:0000256" key="5">
    <source>
        <dbReference type="SAM" id="MobiDB-lite"/>
    </source>
</evidence>
<accession>A0A9W8I5G3</accession>
<dbReference type="GO" id="GO:0005794">
    <property type="term" value="C:Golgi apparatus"/>
    <property type="evidence" value="ECO:0007669"/>
    <property type="project" value="TreeGrafter"/>
</dbReference>
<feature type="signal peptide" evidence="7">
    <location>
        <begin position="1"/>
        <end position="19"/>
    </location>
</feature>
<evidence type="ECO:0000256" key="7">
    <source>
        <dbReference type="SAM" id="SignalP"/>
    </source>
</evidence>
<keyword evidence="6" id="KW-1133">Transmembrane helix</keyword>
<dbReference type="InterPro" id="IPR031777">
    <property type="entry name" value="Sortilin_C"/>
</dbReference>
<dbReference type="InterPro" id="IPR050310">
    <property type="entry name" value="VPS10-sortilin"/>
</dbReference>
<dbReference type="SMART" id="SM00602">
    <property type="entry name" value="VPS10"/>
    <property type="match status" value="3"/>
</dbReference>
<evidence type="ECO:0000256" key="3">
    <source>
        <dbReference type="ARBA" id="ARBA00023136"/>
    </source>
</evidence>
<dbReference type="InterPro" id="IPR031778">
    <property type="entry name" value="Sortilin_N"/>
</dbReference>
<feature type="chain" id="PRO_5040796720" evidence="7">
    <location>
        <begin position="20"/>
        <end position="2335"/>
    </location>
</feature>
<reference evidence="9" key="1">
    <citation type="submission" date="2022-07" db="EMBL/GenBank/DDBJ databases">
        <title>Phylogenomic reconstructions and comparative analyses of Kickxellomycotina fungi.</title>
        <authorList>
            <person name="Reynolds N.K."/>
            <person name="Stajich J.E."/>
            <person name="Barry K."/>
            <person name="Grigoriev I.V."/>
            <person name="Crous P."/>
            <person name="Smith M.E."/>
        </authorList>
    </citation>
    <scope>NUCLEOTIDE SEQUENCE</scope>
    <source>
        <strain evidence="9">NRRL 1566</strain>
    </source>
</reference>
<dbReference type="FunFam" id="3.30.60.270:FF:000005">
    <property type="entry name" value="Sortilin"/>
    <property type="match status" value="1"/>
</dbReference>
<dbReference type="Gene3D" id="2.130.10.10">
    <property type="entry name" value="YVTN repeat-like/Quinoprotein amine dehydrogenase"/>
    <property type="match status" value="3"/>
</dbReference>
<proteinExistence type="predicted"/>
<keyword evidence="2" id="KW-0677">Repeat</keyword>
<evidence type="ECO:0000313" key="10">
    <source>
        <dbReference type="Proteomes" id="UP001139887"/>
    </source>
</evidence>
<dbReference type="Pfam" id="PF15901">
    <property type="entry name" value="Sortilin_C"/>
    <property type="match status" value="3"/>
</dbReference>
<evidence type="ECO:0000256" key="2">
    <source>
        <dbReference type="ARBA" id="ARBA00022737"/>
    </source>
</evidence>
<dbReference type="InterPro" id="IPR006581">
    <property type="entry name" value="VPS10"/>
</dbReference>
<feature type="domain" description="VPS10" evidence="8">
    <location>
        <begin position="1460"/>
        <end position="2121"/>
    </location>
</feature>
<dbReference type="PANTHER" id="PTHR12106">
    <property type="entry name" value="SORTILIN RELATED"/>
    <property type="match status" value="1"/>
</dbReference>
<dbReference type="SUPFAM" id="SSF110296">
    <property type="entry name" value="Oligoxyloglucan reducing end-specific cellobiohydrolase"/>
    <property type="match status" value="3"/>
</dbReference>
<evidence type="ECO:0000256" key="6">
    <source>
        <dbReference type="SAM" id="Phobius"/>
    </source>
</evidence>
<dbReference type="OrthoDB" id="443634at2759"/>
<dbReference type="Gene3D" id="2.10.70.80">
    <property type="match status" value="2"/>
</dbReference>
<feature type="domain" description="VPS10" evidence="8">
    <location>
        <begin position="47"/>
        <end position="774"/>
    </location>
</feature>